<dbReference type="InterPro" id="IPR002223">
    <property type="entry name" value="Kunitz_BPTI"/>
</dbReference>
<evidence type="ECO:0000256" key="3">
    <source>
        <dbReference type="ARBA" id="ARBA00023157"/>
    </source>
</evidence>
<protein>
    <submittedName>
        <fullName evidence="6">Putative kunitz</fullName>
    </submittedName>
</protein>
<dbReference type="SMART" id="SM00131">
    <property type="entry name" value="KU"/>
    <property type="match status" value="3"/>
</dbReference>
<keyword evidence="3" id="KW-1015">Disulfide bond</keyword>
<dbReference type="InterPro" id="IPR050098">
    <property type="entry name" value="TFPI/VKTCI-like"/>
</dbReference>
<dbReference type="PROSITE" id="PS50279">
    <property type="entry name" value="BPTI_KUNITZ_2"/>
    <property type="match status" value="1"/>
</dbReference>
<evidence type="ECO:0000259" key="5">
    <source>
        <dbReference type="PROSITE" id="PS50279"/>
    </source>
</evidence>
<sequence>MFIQAVWILTIATKGLCSTSCQSNTTVNICYQDPEIGSGDRPVEFFFYDWRTDNCIEKIFYPLDFDTYDENKFVNLDECNTRCRRNVPIECFEDPRNNFGRQDIQGWTYNFSSLKCEKIRFQGRREPGDNVFKSNATCNEKCRIADLGLCAYPFRTKCKHGDDLYIWYNYKKQECEILRPDYCPTHGNAFYTFRQCYQRCGRFVEDKCKLPIQNMSFCTKFEYRYGYNTKTKKCEKFWGCEDSGNNFDTARACWETCARTPKHRCVQKPDYIMFGPVLRYYYDLKNHKCVGKYMIRGKVSGKTNLFKKIQDCEETCMATYKYEPDWL</sequence>
<dbReference type="GO" id="GO:0004867">
    <property type="term" value="F:serine-type endopeptidase inhibitor activity"/>
    <property type="evidence" value="ECO:0007669"/>
    <property type="project" value="UniProtKB-KW"/>
</dbReference>
<proteinExistence type="predicted"/>
<evidence type="ECO:0000256" key="2">
    <source>
        <dbReference type="ARBA" id="ARBA00022900"/>
    </source>
</evidence>
<dbReference type="PANTHER" id="PTHR10083">
    <property type="entry name" value="KUNITZ-TYPE PROTEASE INHIBITOR-RELATED"/>
    <property type="match status" value="1"/>
</dbReference>
<reference evidence="6" key="1">
    <citation type="submission" date="2019-12" db="EMBL/GenBank/DDBJ databases">
        <title>An insight into the sialome of adult female Ixodes ricinus ticks feeding for 6 days.</title>
        <authorList>
            <person name="Perner J."/>
            <person name="Ribeiro J.M.C."/>
        </authorList>
    </citation>
    <scope>NUCLEOTIDE SEQUENCE</scope>
    <source>
        <strain evidence="6">Semi-engorged</strain>
        <tissue evidence="6">Salivary glands</tissue>
    </source>
</reference>
<feature type="signal peptide" evidence="4">
    <location>
        <begin position="1"/>
        <end position="17"/>
    </location>
</feature>
<dbReference type="Pfam" id="PF00014">
    <property type="entry name" value="Kunitz_BPTI"/>
    <property type="match status" value="2"/>
</dbReference>
<keyword evidence="1" id="KW-0646">Protease inhibitor</keyword>
<dbReference type="PANTHER" id="PTHR10083:SF374">
    <property type="entry name" value="BPTI_KUNITZ INHIBITOR DOMAIN-CONTAINING PROTEIN"/>
    <property type="match status" value="1"/>
</dbReference>
<evidence type="ECO:0000256" key="1">
    <source>
        <dbReference type="ARBA" id="ARBA00022690"/>
    </source>
</evidence>
<accession>A0A6B0V8J2</accession>
<organism evidence="6">
    <name type="scientific">Ixodes ricinus</name>
    <name type="common">Common tick</name>
    <name type="synonym">Acarus ricinus</name>
    <dbReference type="NCBI Taxonomy" id="34613"/>
    <lineage>
        <taxon>Eukaryota</taxon>
        <taxon>Metazoa</taxon>
        <taxon>Ecdysozoa</taxon>
        <taxon>Arthropoda</taxon>
        <taxon>Chelicerata</taxon>
        <taxon>Arachnida</taxon>
        <taxon>Acari</taxon>
        <taxon>Parasitiformes</taxon>
        <taxon>Ixodida</taxon>
        <taxon>Ixodoidea</taxon>
        <taxon>Ixodidae</taxon>
        <taxon>Ixodinae</taxon>
        <taxon>Ixodes</taxon>
    </lineage>
</organism>
<evidence type="ECO:0000256" key="4">
    <source>
        <dbReference type="SAM" id="SignalP"/>
    </source>
</evidence>
<evidence type="ECO:0000313" key="6">
    <source>
        <dbReference type="EMBL" id="MXU98322.1"/>
    </source>
</evidence>
<feature type="domain" description="BPTI/Kunitz inhibitor" evidence="5">
    <location>
        <begin position="208"/>
        <end position="257"/>
    </location>
</feature>
<name>A0A6B0V8J2_IXORI</name>
<keyword evidence="4" id="KW-0732">Signal</keyword>
<dbReference type="GO" id="GO:0005615">
    <property type="term" value="C:extracellular space"/>
    <property type="evidence" value="ECO:0007669"/>
    <property type="project" value="TreeGrafter"/>
</dbReference>
<keyword evidence="2" id="KW-0722">Serine protease inhibitor</keyword>
<dbReference type="EMBL" id="GIFC01016239">
    <property type="protein sequence ID" value="MXU98322.1"/>
    <property type="molecule type" value="Transcribed_RNA"/>
</dbReference>
<dbReference type="SUPFAM" id="SSF57362">
    <property type="entry name" value="BPTI-like"/>
    <property type="match status" value="5"/>
</dbReference>
<feature type="chain" id="PRO_5025352133" evidence="4">
    <location>
        <begin position="18"/>
        <end position="327"/>
    </location>
</feature>
<dbReference type="InterPro" id="IPR036880">
    <property type="entry name" value="Kunitz_BPTI_sf"/>
</dbReference>
<dbReference type="AlphaFoldDB" id="A0A6B0V8J2"/>
<dbReference type="Gene3D" id="4.10.410.10">
    <property type="entry name" value="Pancreatic trypsin inhibitor Kunitz domain"/>
    <property type="match status" value="4"/>
</dbReference>